<dbReference type="Gene3D" id="3.30.470.30">
    <property type="entry name" value="DNA ligase/mRNA capping enzyme"/>
    <property type="match status" value="1"/>
</dbReference>
<proteinExistence type="inferred from homology"/>
<evidence type="ECO:0000313" key="17">
    <source>
        <dbReference type="EMBL" id="QDU32963.1"/>
    </source>
</evidence>
<accession>A0A517YRW6</accession>
<keyword evidence="18" id="KW-1185">Reference proteome</keyword>
<dbReference type="FunFam" id="1.10.150.20:FF:000007">
    <property type="entry name" value="DNA ligase"/>
    <property type="match status" value="1"/>
</dbReference>
<dbReference type="InterPro" id="IPR012340">
    <property type="entry name" value="NA-bd_OB-fold"/>
</dbReference>
<evidence type="ECO:0000256" key="10">
    <source>
        <dbReference type="ARBA" id="ARBA00023027"/>
    </source>
</evidence>
<evidence type="ECO:0000313" key="18">
    <source>
        <dbReference type="Proteomes" id="UP000317369"/>
    </source>
</evidence>
<evidence type="ECO:0000256" key="4">
    <source>
        <dbReference type="ARBA" id="ARBA00022598"/>
    </source>
</evidence>
<feature type="binding site" evidence="14">
    <location>
        <position position="181"/>
    </location>
    <ligand>
        <name>NAD(+)</name>
        <dbReference type="ChEBI" id="CHEBI:57540"/>
    </ligand>
</feature>
<evidence type="ECO:0000256" key="5">
    <source>
        <dbReference type="ARBA" id="ARBA00022705"/>
    </source>
</evidence>
<dbReference type="PROSITE" id="PS50172">
    <property type="entry name" value="BRCT"/>
    <property type="match status" value="1"/>
</dbReference>
<feature type="binding site" evidence="14">
    <location>
        <position position="474"/>
    </location>
    <ligand>
        <name>Zn(2+)</name>
        <dbReference type="ChEBI" id="CHEBI:29105"/>
    </ligand>
</feature>
<keyword evidence="4 14" id="KW-0436">Ligase</keyword>
<dbReference type="HAMAP" id="MF_01588">
    <property type="entry name" value="DNA_ligase_A"/>
    <property type="match status" value="1"/>
</dbReference>
<evidence type="ECO:0000256" key="2">
    <source>
        <dbReference type="ARBA" id="ARBA00012722"/>
    </source>
</evidence>
<evidence type="ECO:0000256" key="1">
    <source>
        <dbReference type="ARBA" id="ARBA00004067"/>
    </source>
</evidence>
<evidence type="ECO:0000256" key="13">
    <source>
        <dbReference type="ARBA" id="ARBA00060881"/>
    </source>
</evidence>
<evidence type="ECO:0000256" key="8">
    <source>
        <dbReference type="ARBA" id="ARBA00022833"/>
    </source>
</evidence>
<dbReference type="RefSeq" id="WP_145075323.1">
    <property type="nucleotide sequence ID" value="NZ_CP036425.1"/>
</dbReference>
<keyword evidence="5 14" id="KW-0235">DNA replication</keyword>
<dbReference type="PROSITE" id="PS01055">
    <property type="entry name" value="DNA_LIGASE_N1"/>
    <property type="match status" value="1"/>
</dbReference>
<dbReference type="AlphaFoldDB" id="A0A517YRW6"/>
<dbReference type="GO" id="GO:0006260">
    <property type="term" value="P:DNA replication"/>
    <property type="evidence" value="ECO:0007669"/>
    <property type="project" value="UniProtKB-KW"/>
</dbReference>
<keyword evidence="9 14" id="KW-0460">Magnesium</keyword>
<feature type="binding site" evidence="14">
    <location>
        <position position="415"/>
    </location>
    <ligand>
        <name>Zn(2+)</name>
        <dbReference type="ChEBI" id="CHEBI:29105"/>
    </ligand>
</feature>
<evidence type="ECO:0000256" key="14">
    <source>
        <dbReference type="HAMAP-Rule" id="MF_01588"/>
    </source>
</evidence>
<dbReference type="InterPro" id="IPR041663">
    <property type="entry name" value="DisA/LigA_HHH"/>
</dbReference>
<gene>
    <name evidence="14 17" type="primary">ligA</name>
    <name evidence="17" type="ORF">KS4_10020</name>
</gene>
<feature type="domain" description="BRCT" evidence="16">
    <location>
        <begin position="642"/>
        <end position="708"/>
    </location>
</feature>
<keyword evidence="14" id="KW-0464">Manganese</keyword>
<dbReference type="PIRSF" id="PIRSF001604">
    <property type="entry name" value="LigA"/>
    <property type="match status" value="1"/>
</dbReference>
<dbReference type="FunFam" id="1.10.150.20:FF:000006">
    <property type="entry name" value="DNA ligase"/>
    <property type="match status" value="1"/>
</dbReference>
<dbReference type="NCBIfam" id="TIGR00575">
    <property type="entry name" value="dnlj"/>
    <property type="match status" value="1"/>
</dbReference>
<reference evidence="17 18" key="1">
    <citation type="submission" date="2019-02" db="EMBL/GenBank/DDBJ databases">
        <title>Deep-cultivation of Planctomycetes and their phenomic and genomic characterization uncovers novel biology.</title>
        <authorList>
            <person name="Wiegand S."/>
            <person name="Jogler M."/>
            <person name="Boedeker C."/>
            <person name="Pinto D."/>
            <person name="Vollmers J."/>
            <person name="Rivas-Marin E."/>
            <person name="Kohn T."/>
            <person name="Peeters S.H."/>
            <person name="Heuer A."/>
            <person name="Rast P."/>
            <person name="Oberbeckmann S."/>
            <person name="Bunk B."/>
            <person name="Jeske O."/>
            <person name="Meyerdierks A."/>
            <person name="Storesund J.E."/>
            <person name="Kallscheuer N."/>
            <person name="Luecker S."/>
            <person name="Lage O.M."/>
            <person name="Pohl T."/>
            <person name="Merkel B.J."/>
            <person name="Hornburger P."/>
            <person name="Mueller R.-W."/>
            <person name="Bruemmer F."/>
            <person name="Labrenz M."/>
            <person name="Spormann A.M."/>
            <person name="Op den Camp H."/>
            <person name="Overmann J."/>
            <person name="Amann R."/>
            <person name="Jetten M.S.M."/>
            <person name="Mascher T."/>
            <person name="Medema M.H."/>
            <person name="Devos D.P."/>
            <person name="Kaster A.-K."/>
            <person name="Ovreas L."/>
            <person name="Rohde M."/>
            <person name="Galperin M.Y."/>
            <person name="Jogler C."/>
        </authorList>
    </citation>
    <scope>NUCLEOTIDE SEQUENCE [LARGE SCALE GENOMIC DNA]</scope>
    <source>
        <strain evidence="17 18">KS4</strain>
    </source>
</reference>
<organism evidence="17 18">
    <name type="scientific">Poriferisphaera corsica</name>
    <dbReference type="NCBI Taxonomy" id="2528020"/>
    <lineage>
        <taxon>Bacteria</taxon>
        <taxon>Pseudomonadati</taxon>
        <taxon>Planctomycetota</taxon>
        <taxon>Phycisphaerae</taxon>
        <taxon>Phycisphaerales</taxon>
        <taxon>Phycisphaeraceae</taxon>
        <taxon>Poriferisphaera</taxon>
    </lineage>
</organism>
<evidence type="ECO:0000256" key="6">
    <source>
        <dbReference type="ARBA" id="ARBA00022723"/>
    </source>
</evidence>
<protein>
    <recommendedName>
        <fullName evidence="3 14">DNA ligase</fullName>
        <ecNumber evidence="2 14">6.5.1.2</ecNumber>
    </recommendedName>
    <alternativeName>
        <fullName evidence="14">Polydeoxyribonucleotide synthase [NAD(+)]</fullName>
    </alternativeName>
</protein>
<dbReference type="Pfam" id="PF12826">
    <property type="entry name" value="HHH_2"/>
    <property type="match status" value="1"/>
</dbReference>
<dbReference type="Pfam" id="PF03120">
    <property type="entry name" value="OB_DNA_ligase"/>
    <property type="match status" value="1"/>
</dbReference>
<evidence type="ECO:0000256" key="3">
    <source>
        <dbReference type="ARBA" id="ARBA00013308"/>
    </source>
</evidence>
<dbReference type="Gene3D" id="6.20.10.30">
    <property type="match status" value="1"/>
</dbReference>
<feature type="binding site" evidence="14">
    <location>
        <position position="418"/>
    </location>
    <ligand>
        <name>Zn(2+)</name>
        <dbReference type="ChEBI" id="CHEBI:29105"/>
    </ligand>
</feature>
<dbReference type="CDD" id="cd00114">
    <property type="entry name" value="LIGANc"/>
    <property type="match status" value="1"/>
</dbReference>
<dbReference type="GO" id="GO:0005829">
    <property type="term" value="C:cytosol"/>
    <property type="evidence" value="ECO:0007669"/>
    <property type="project" value="TreeGrafter"/>
</dbReference>
<feature type="active site" description="N6-AMP-lysine intermediate" evidence="14">
    <location>
        <position position="118"/>
    </location>
</feature>
<evidence type="ECO:0000256" key="7">
    <source>
        <dbReference type="ARBA" id="ARBA00022763"/>
    </source>
</evidence>
<dbReference type="SMART" id="SM00292">
    <property type="entry name" value="BRCT"/>
    <property type="match status" value="1"/>
</dbReference>
<feature type="binding site" evidence="14">
    <location>
        <position position="479"/>
    </location>
    <ligand>
        <name>Zn(2+)</name>
        <dbReference type="ChEBI" id="CHEBI:29105"/>
    </ligand>
</feature>
<dbReference type="InterPro" id="IPR036420">
    <property type="entry name" value="BRCT_dom_sf"/>
</dbReference>
<evidence type="ECO:0000256" key="15">
    <source>
        <dbReference type="SAM" id="MobiDB-lite"/>
    </source>
</evidence>
<dbReference type="GO" id="GO:0006281">
    <property type="term" value="P:DNA repair"/>
    <property type="evidence" value="ECO:0007669"/>
    <property type="project" value="UniProtKB-KW"/>
</dbReference>
<sequence>MADTPQKRIKYLQDHLNECSRSYYVDALSLIPDKEFDSLLKELEQLEEKHPDLRTPDSPTQRVGGQPIDGFNTVTHKKRMLSIDNTYDEADLSAWFTRVYKGLDTSDKSKVDFIFEPKIDGVAVSLRYENGILTQALSRGDGRKGDDITNNVKTIAAIPIKLTSSTKSKLTAPHVLEVRGEIYMPNHVFDRINKQRKKVGDELLANPRNATAGALKTKDPKQVARGLAFFAHGYGEIEPITSITSQQNLLDTVKAFGLPTNPKIKTGNSIQDALEYIESFDQKRNSLDYATDGAVIKVNDFSQQQALGQTSKFPKWCVAYKYAAEQAETKLLKVDWQVGKTGRLTPRATMDSVPLAGTTVQHATLHNFGEITRKDIRVNDTVIIEKAGEIIPQVVSVVTDKRPSKTTPIEEPNACPECGSEVTREYDSRRANELAVWQRKIEKEKLKAEKEKRKPLDIPPPASLTNADISGHFCDNRECPAQLRESIIWFVGRNQMDIDSLGEKAVIQLMDANLIKSFGDIYSLHSKRDQLLTLDRMGEKKIDNLLAGIEKSKTQGLARVLAGLGIQHIGARAADILAQHFGNIDTLISAKSDQLADIDEIGPITAQSIHHFLHSEAGQHIIQELKDANLTLSTPKRHTPAPSDSPFAGKTVVITGTFESFGRKDLAEQITNLGAKVTSSVSKNTDLVLAGESAGSKLDKANKLGVTVWDEPTLLKNLNSTPPPTPPSQPSLF</sequence>
<dbReference type="Proteomes" id="UP000317369">
    <property type="component" value="Chromosome"/>
</dbReference>
<dbReference type="SUPFAM" id="SSF52113">
    <property type="entry name" value="BRCT domain"/>
    <property type="match status" value="1"/>
</dbReference>
<dbReference type="GO" id="GO:0046872">
    <property type="term" value="F:metal ion binding"/>
    <property type="evidence" value="ECO:0007669"/>
    <property type="project" value="UniProtKB-KW"/>
</dbReference>
<dbReference type="Gene3D" id="3.40.50.10190">
    <property type="entry name" value="BRCT domain"/>
    <property type="match status" value="1"/>
</dbReference>
<dbReference type="SMART" id="SM00532">
    <property type="entry name" value="LIGANc"/>
    <property type="match status" value="1"/>
</dbReference>
<dbReference type="InterPro" id="IPR010994">
    <property type="entry name" value="RuvA_2-like"/>
</dbReference>
<dbReference type="Gene3D" id="1.10.287.610">
    <property type="entry name" value="Helix hairpin bin"/>
    <property type="match status" value="1"/>
</dbReference>
<comment type="similarity">
    <text evidence="13 14">Belongs to the NAD-dependent DNA ligase family. LigA subfamily.</text>
</comment>
<feature type="binding site" evidence="14">
    <location>
        <begin position="82"/>
        <end position="83"/>
    </location>
    <ligand>
        <name>NAD(+)</name>
        <dbReference type="ChEBI" id="CHEBI:57540"/>
    </ligand>
</feature>
<evidence type="ECO:0000256" key="12">
    <source>
        <dbReference type="ARBA" id="ARBA00034005"/>
    </source>
</evidence>
<dbReference type="OrthoDB" id="9759736at2"/>
<name>A0A517YRW6_9BACT</name>
<dbReference type="PANTHER" id="PTHR23389:SF9">
    <property type="entry name" value="DNA LIGASE"/>
    <property type="match status" value="1"/>
</dbReference>
<evidence type="ECO:0000259" key="16">
    <source>
        <dbReference type="PROSITE" id="PS50172"/>
    </source>
</evidence>
<dbReference type="SUPFAM" id="SSF50249">
    <property type="entry name" value="Nucleic acid-binding proteins"/>
    <property type="match status" value="1"/>
</dbReference>
<evidence type="ECO:0000256" key="9">
    <source>
        <dbReference type="ARBA" id="ARBA00022842"/>
    </source>
</evidence>
<dbReference type="InterPro" id="IPR001679">
    <property type="entry name" value="DNA_ligase"/>
</dbReference>
<comment type="cofactor">
    <cofactor evidence="14">
        <name>Mg(2+)</name>
        <dbReference type="ChEBI" id="CHEBI:18420"/>
    </cofactor>
    <cofactor evidence="14">
        <name>Mn(2+)</name>
        <dbReference type="ChEBI" id="CHEBI:29035"/>
    </cofactor>
</comment>
<dbReference type="Gene3D" id="1.10.150.20">
    <property type="entry name" value="5' to 3' exonuclease, C-terminal subdomain"/>
    <property type="match status" value="2"/>
</dbReference>
<dbReference type="InterPro" id="IPR013840">
    <property type="entry name" value="DNAligase_N"/>
</dbReference>
<dbReference type="NCBIfam" id="NF005932">
    <property type="entry name" value="PRK07956.1"/>
    <property type="match status" value="1"/>
</dbReference>
<feature type="binding site" evidence="14">
    <location>
        <position position="297"/>
    </location>
    <ligand>
        <name>NAD(+)</name>
        <dbReference type="ChEBI" id="CHEBI:57540"/>
    </ligand>
</feature>
<dbReference type="EC" id="6.5.1.2" evidence="2 14"/>
<dbReference type="InterPro" id="IPR001357">
    <property type="entry name" value="BRCT_dom"/>
</dbReference>
<dbReference type="SUPFAM" id="SSF56091">
    <property type="entry name" value="DNA ligase/mRNA capping enzyme, catalytic domain"/>
    <property type="match status" value="1"/>
</dbReference>
<dbReference type="InterPro" id="IPR003583">
    <property type="entry name" value="Hlx-hairpin-Hlx_DNA-bd_motif"/>
</dbReference>
<keyword evidence="6 14" id="KW-0479">Metal-binding</keyword>
<feature type="binding site" evidence="14">
    <location>
        <begin position="33"/>
        <end position="37"/>
    </location>
    <ligand>
        <name>NAD(+)</name>
        <dbReference type="ChEBI" id="CHEBI:57540"/>
    </ligand>
</feature>
<dbReference type="InterPro" id="IPR013839">
    <property type="entry name" value="DNAligase_adenylation"/>
</dbReference>
<keyword evidence="11 14" id="KW-0234">DNA repair</keyword>
<dbReference type="GO" id="GO:0003677">
    <property type="term" value="F:DNA binding"/>
    <property type="evidence" value="ECO:0007669"/>
    <property type="project" value="InterPro"/>
</dbReference>
<keyword evidence="8 14" id="KW-0862">Zinc</keyword>
<dbReference type="Gene3D" id="2.40.50.140">
    <property type="entry name" value="Nucleic acid-binding proteins"/>
    <property type="match status" value="1"/>
</dbReference>
<keyword evidence="7 14" id="KW-0227">DNA damage</keyword>
<dbReference type="SUPFAM" id="SSF47781">
    <property type="entry name" value="RuvA domain 2-like"/>
    <property type="match status" value="1"/>
</dbReference>
<keyword evidence="10 14" id="KW-0520">NAD</keyword>
<dbReference type="EMBL" id="CP036425">
    <property type="protein sequence ID" value="QDU32963.1"/>
    <property type="molecule type" value="Genomic_DNA"/>
</dbReference>
<dbReference type="PANTHER" id="PTHR23389">
    <property type="entry name" value="CHROMOSOME TRANSMISSION FIDELITY FACTOR 18"/>
    <property type="match status" value="1"/>
</dbReference>
<comment type="catalytic activity">
    <reaction evidence="12 14">
        <text>NAD(+) + (deoxyribonucleotide)n-3'-hydroxyl + 5'-phospho-(deoxyribonucleotide)m = (deoxyribonucleotide)n+m + AMP + beta-nicotinamide D-nucleotide.</text>
        <dbReference type="EC" id="6.5.1.2"/>
    </reaction>
</comment>
<dbReference type="InterPro" id="IPR004150">
    <property type="entry name" value="NAD_DNA_ligase_OB"/>
</dbReference>
<dbReference type="Pfam" id="PF00533">
    <property type="entry name" value="BRCT"/>
    <property type="match status" value="1"/>
</dbReference>
<dbReference type="FunFam" id="2.40.50.140:FF:000012">
    <property type="entry name" value="DNA ligase"/>
    <property type="match status" value="1"/>
</dbReference>
<feature type="region of interest" description="Disordered" evidence="15">
    <location>
        <begin position="48"/>
        <end position="69"/>
    </location>
</feature>
<feature type="binding site" evidence="14">
    <location>
        <position position="321"/>
    </location>
    <ligand>
        <name>NAD(+)</name>
        <dbReference type="ChEBI" id="CHEBI:57540"/>
    </ligand>
</feature>
<comment type="function">
    <text evidence="1 14">DNA ligase that catalyzes the formation of phosphodiester linkages between 5'-phosphoryl and 3'-hydroxyl groups in double-stranded DNA using NAD as a coenzyme and as the energy source for the reaction. It is essential for DNA replication and repair of damaged DNA.</text>
</comment>
<dbReference type="GO" id="GO:0003911">
    <property type="term" value="F:DNA ligase (NAD+) activity"/>
    <property type="evidence" value="ECO:0007669"/>
    <property type="project" value="UniProtKB-UniRule"/>
</dbReference>
<dbReference type="KEGG" id="pcor:KS4_10020"/>
<feature type="binding site" evidence="14">
    <location>
        <position position="116"/>
    </location>
    <ligand>
        <name>NAD(+)</name>
        <dbReference type="ChEBI" id="CHEBI:57540"/>
    </ligand>
</feature>
<dbReference type="InterPro" id="IPR018239">
    <property type="entry name" value="DNA_ligase_AS"/>
</dbReference>
<dbReference type="CDD" id="cd17748">
    <property type="entry name" value="BRCT_DNA_ligase_like"/>
    <property type="match status" value="1"/>
</dbReference>
<feature type="binding site" evidence="14">
    <location>
        <position position="139"/>
    </location>
    <ligand>
        <name>NAD(+)</name>
        <dbReference type="ChEBI" id="CHEBI:57540"/>
    </ligand>
</feature>
<evidence type="ECO:0000256" key="11">
    <source>
        <dbReference type="ARBA" id="ARBA00023204"/>
    </source>
</evidence>
<dbReference type="SMART" id="SM00278">
    <property type="entry name" value="HhH1"/>
    <property type="match status" value="2"/>
</dbReference>
<dbReference type="Pfam" id="PF01653">
    <property type="entry name" value="DNA_ligase_aden"/>
    <property type="match status" value="1"/>
</dbReference>